<reference evidence="2" key="1">
    <citation type="journal article" date="2022" name="bioRxiv">
        <title>Sequencing and chromosome-scale assembly of the giantPleurodeles waltlgenome.</title>
        <authorList>
            <person name="Brown T."/>
            <person name="Elewa A."/>
            <person name="Iarovenko S."/>
            <person name="Subramanian E."/>
            <person name="Araus A.J."/>
            <person name="Petzold A."/>
            <person name="Susuki M."/>
            <person name="Suzuki K.-i.T."/>
            <person name="Hayashi T."/>
            <person name="Toyoda A."/>
            <person name="Oliveira C."/>
            <person name="Osipova E."/>
            <person name="Leigh N.D."/>
            <person name="Simon A."/>
            <person name="Yun M.H."/>
        </authorList>
    </citation>
    <scope>NUCLEOTIDE SEQUENCE</scope>
    <source>
        <strain evidence="2">20211129_DDA</strain>
        <tissue evidence="2">Liver</tissue>
    </source>
</reference>
<comment type="caution">
    <text evidence="2">The sequence shown here is derived from an EMBL/GenBank/DDBJ whole genome shotgun (WGS) entry which is preliminary data.</text>
</comment>
<organism evidence="2 3">
    <name type="scientific">Pleurodeles waltl</name>
    <name type="common">Iberian ribbed newt</name>
    <dbReference type="NCBI Taxonomy" id="8319"/>
    <lineage>
        <taxon>Eukaryota</taxon>
        <taxon>Metazoa</taxon>
        <taxon>Chordata</taxon>
        <taxon>Craniata</taxon>
        <taxon>Vertebrata</taxon>
        <taxon>Euteleostomi</taxon>
        <taxon>Amphibia</taxon>
        <taxon>Batrachia</taxon>
        <taxon>Caudata</taxon>
        <taxon>Salamandroidea</taxon>
        <taxon>Salamandridae</taxon>
        <taxon>Pleurodelinae</taxon>
        <taxon>Pleurodeles</taxon>
    </lineage>
</organism>
<proteinExistence type="predicted"/>
<feature type="compositionally biased region" description="Polar residues" evidence="1">
    <location>
        <begin position="100"/>
        <end position="115"/>
    </location>
</feature>
<dbReference type="Proteomes" id="UP001066276">
    <property type="component" value="Chromosome 11"/>
</dbReference>
<protein>
    <submittedName>
        <fullName evidence="2">Uncharacterized protein</fullName>
    </submittedName>
</protein>
<keyword evidence="3" id="KW-1185">Reference proteome</keyword>
<sequence>MVTKRLESMRCARAAVRCLTSGSLLSRASLVTSTSTQPCLSVCYTGGRRDTATGGDEHTASASSPLLRRLATAGSAGLLPGARAVAGEGTRGGWRRSQARTKFSSEVPSELSLTPPTRAPGADGGHVVFVTKTGLRNKPKLNSRPSKLQSRESMRSPDSQQPRPGPRADATGCEHHRRLPAPEAASGAARQPARASPVIALSWEERRAGYGPQALIAGMSNANIIKRRAL</sequence>
<evidence type="ECO:0000313" key="3">
    <source>
        <dbReference type="Proteomes" id="UP001066276"/>
    </source>
</evidence>
<feature type="region of interest" description="Disordered" evidence="1">
    <location>
        <begin position="83"/>
        <end position="173"/>
    </location>
</feature>
<accession>A0AAV7M072</accession>
<gene>
    <name evidence="2" type="ORF">NDU88_006439</name>
</gene>
<dbReference type="EMBL" id="JANPWB010000015">
    <property type="protein sequence ID" value="KAJ1093335.1"/>
    <property type="molecule type" value="Genomic_DNA"/>
</dbReference>
<name>A0AAV7M072_PLEWA</name>
<evidence type="ECO:0000256" key="1">
    <source>
        <dbReference type="SAM" id="MobiDB-lite"/>
    </source>
</evidence>
<evidence type="ECO:0000313" key="2">
    <source>
        <dbReference type="EMBL" id="KAJ1093335.1"/>
    </source>
</evidence>
<dbReference type="AlphaFoldDB" id="A0AAV7M072"/>